<dbReference type="EMBL" id="SNSC02000017">
    <property type="protein sequence ID" value="TID16977.1"/>
    <property type="molecule type" value="Genomic_DNA"/>
</dbReference>
<reference evidence="2 3" key="1">
    <citation type="submission" date="2019-04" db="EMBL/GenBank/DDBJ databases">
        <title>High contiguity whole genome sequence and gene annotation resource for two Venturia nashicola isolates.</title>
        <authorList>
            <person name="Prokchorchik M."/>
            <person name="Won K."/>
            <person name="Lee Y."/>
            <person name="Choi E.D."/>
            <person name="Segonzac C."/>
            <person name="Sohn K.H."/>
        </authorList>
    </citation>
    <scope>NUCLEOTIDE SEQUENCE [LARGE SCALE GENOMIC DNA]</scope>
    <source>
        <strain evidence="2 3">PRI2</strain>
    </source>
</reference>
<gene>
    <name evidence="2" type="ORF">E6O75_ATG09743</name>
</gene>
<feature type="transmembrane region" description="Helical" evidence="1">
    <location>
        <begin position="162"/>
        <end position="178"/>
    </location>
</feature>
<dbReference type="AlphaFoldDB" id="A0A4Z1P081"/>
<evidence type="ECO:0000256" key="1">
    <source>
        <dbReference type="SAM" id="Phobius"/>
    </source>
</evidence>
<dbReference type="PANTHER" id="PTHR31970:SF9">
    <property type="entry name" value="MOLYBDATE TRANSPORTER 2"/>
    <property type="match status" value="1"/>
</dbReference>
<dbReference type="Pfam" id="PF16983">
    <property type="entry name" value="MFS_MOT1"/>
    <property type="match status" value="2"/>
</dbReference>
<comment type="caution">
    <text evidence="2">The sequence shown here is derived from an EMBL/GenBank/DDBJ whole genome shotgun (WGS) entry which is preliminary data.</text>
</comment>
<evidence type="ECO:0000313" key="3">
    <source>
        <dbReference type="Proteomes" id="UP000298493"/>
    </source>
</evidence>
<keyword evidence="3" id="KW-1185">Reference proteome</keyword>
<keyword evidence="1" id="KW-0472">Membrane</keyword>
<keyword evidence="1" id="KW-0812">Transmembrane</keyword>
<name>A0A4Z1P081_9PEZI</name>
<dbReference type="PANTHER" id="PTHR31970">
    <property type="match status" value="1"/>
</dbReference>
<protein>
    <submittedName>
        <fullName evidence="2">Sulfate transporter</fullName>
    </submittedName>
</protein>
<feature type="transmembrane region" description="Helical" evidence="1">
    <location>
        <begin position="391"/>
        <end position="419"/>
    </location>
</feature>
<sequence length="443" mass="47473">MSRFLSSLKTHHVHNVQTFRKQPLAEIAGSLGDLGTLLPLMIALTLSNSISLPSTLVFTGLANIITGVVFGLPLPVQPMKAIAAVAIARSFSIGENMAAGMTVSIAVFLMSVSGLLEWFSRVVPVPVVKGIQVGAGLSLVLSAGTSLLGPLSWLESGWGDDYFWALGAFFFLLFVTSVEKKRRGVLIPYALVVFAIGLVVASIQLSSGQSEDSNVEEAHLWHPKFYIPQGKYFWTTLSASLGQLPLTTLNSIIAVSHLSTDLLPNIAEPTPTSLGISVATMNLIGCWFGAMPTCHGSGGLAAQHRFGARSGASIIILGLLKLSLGLFIGEPIVSLLRHFPKSLLAVMVIAAGVELAKVGESLNVGARDLWEESAEGRVAKSLGERERKERWGVMLVTVAGLLAFKNDAVGFLAGLFWHWGLHAEEYWSKFKRGGEEEQESLLD</sequence>
<evidence type="ECO:0000313" key="2">
    <source>
        <dbReference type="EMBL" id="TID16977.1"/>
    </source>
</evidence>
<dbReference type="GO" id="GO:0015098">
    <property type="term" value="F:molybdate ion transmembrane transporter activity"/>
    <property type="evidence" value="ECO:0007669"/>
    <property type="project" value="InterPro"/>
</dbReference>
<organism evidence="2 3">
    <name type="scientific">Venturia nashicola</name>
    <dbReference type="NCBI Taxonomy" id="86259"/>
    <lineage>
        <taxon>Eukaryota</taxon>
        <taxon>Fungi</taxon>
        <taxon>Dikarya</taxon>
        <taxon>Ascomycota</taxon>
        <taxon>Pezizomycotina</taxon>
        <taxon>Dothideomycetes</taxon>
        <taxon>Pleosporomycetidae</taxon>
        <taxon>Venturiales</taxon>
        <taxon>Venturiaceae</taxon>
        <taxon>Venturia</taxon>
    </lineage>
</organism>
<dbReference type="InterPro" id="IPR031563">
    <property type="entry name" value="MOT1/MOT2"/>
</dbReference>
<feature type="transmembrane region" description="Helical" evidence="1">
    <location>
        <begin position="185"/>
        <end position="205"/>
    </location>
</feature>
<accession>A0A4Z1P081</accession>
<feature type="transmembrane region" description="Helical" evidence="1">
    <location>
        <begin position="97"/>
        <end position="116"/>
    </location>
</feature>
<proteinExistence type="predicted"/>
<dbReference type="STRING" id="86259.A0A4Z1P081"/>
<keyword evidence="1" id="KW-1133">Transmembrane helix</keyword>
<feature type="transmembrane region" description="Helical" evidence="1">
    <location>
        <begin position="314"/>
        <end position="336"/>
    </location>
</feature>
<feature type="transmembrane region" description="Helical" evidence="1">
    <location>
        <begin position="56"/>
        <end position="76"/>
    </location>
</feature>
<dbReference type="Proteomes" id="UP000298493">
    <property type="component" value="Unassembled WGS sequence"/>
</dbReference>